<reference evidence="4" key="2">
    <citation type="submission" date="2015-07" db="EMBL/GenBank/DDBJ databases">
        <title>MeaNS - Measles Nucleotide Surveillance Program.</title>
        <authorList>
            <person name="Tran T."/>
            <person name="Druce J."/>
        </authorList>
    </citation>
    <scope>NUCLEOTIDE SEQUENCE</scope>
    <source>
        <strain evidence="4">DSM 9887</strain>
    </source>
</reference>
<dbReference type="InterPro" id="IPR032599">
    <property type="entry name" value="YcdB/YcdC_rep_domain"/>
</dbReference>
<dbReference type="Proteomes" id="UP000319578">
    <property type="component" value="Unassembled WGS sequence"/>
</dbReference>
<proteinExistence type="predicted"/>
<feature type="domain" description="YcdB/YcdC repeated" evidence="2">
    <location>
        <begin position="331"/>
        <end position="471"/>
    </location>
</feature>
<dbReference type="Pfam" id="PF16244">
    <property type="entry name" value="DUF4901"/>
    <property type="match status" value="1"/>
</dbReference>
<feature type="chain" id="PRO_5005533829" description="YcdB/YcdC repeated domain-containing protein" evidence="1">
    <location>
        <begin position="28"/>
        <end position="546"/>
    </location>
</feature>
<dbReference type="STRING" id="54915.ADS79_01270"/>
<evidence type="ECO:0000313" key="6">
    <source>
        <dbReference type="Proteomes" id="UP000319578"/>
    </source>
</evidence>
<dbReference type="EMBL" id="BJON01000006">
    <property type="protein sequence ID" value="GED68044.1"/>
    <property type="molecule type" value="Genomic_DNA"/>
</dbReference>
<organism evidence="4 5">
    <name type="scientific">Brevibacillus reuszeri</name>
    <dbReference type="NCBI Taxonomy" id="54915"/>
    <lineage>
        <taxon>Bacteria</taxon>
        <taxon>Bacillati</taxon>
        <taxon>Bacillota</taxon>
        <taxon>Bacilli</taxon>
        <taxon>Bacillales</taxon>
        <taxon>Paenibacillaceae</taxon>
        <taxon>Brevibacillus</taxon>
    </lineage>
</organism>
<keyword evidence="6" id="KW-1185">Reference proteome</keyword>
<reference evidence="3 6" key="3">
    <citation type="submission" date="2019-06" db="EMBL/GenBank/DDBJ databases">
        <title>Whole genome shotgun sequence of Brevibacillus reuszeri NBRC 15719.</title>
        <authorList>
            <person name="Hosoyama A."/>
            <person name="Uohara A."/>
            <person name="Ohji S."/>
            <person name="Ichikawa N."/>
        </authorList>
    </citation>
    <scope>NUCLEOTIDE SEQUENCE [LARGE SCALE GENOMIC DNA]</scope>
    <source>
        <strain evidence="3 6">NBRC 15719</strain>
    </source>
</reference>
<dbReference type="PATRIC" id="fig|54915.3.peg.5400"/>
<evidence type="ECO:0000313" key="4">
    <source>
        <dbReference type="EMBL" id="KNB74364.1"/>
    </source>
</evidence>
<evidence type="ECO:0000313" key="5">
    <source>
        <dbReference type="Proteomes" id="UP000036834"/>
    </source>
</evidence>
<comment type="caution">
    <text evidence="4">The sequence shown here is derived from an EMBL/GenBank/DDBJ whole genome shotgun (WGS) entry which is preliminary data.</text>
</comment>
<protein>
    <recommendedName>
        <fullName evidence="2">YcdB/YcdC repeated domain-containing protein</fullName>
    </recommendedName>
</protein>
<feature type="signal peptide" evidence="1">
    <location>
        <begin position="1"/>
        <end position="27"/>
    </location>
</feature>
<gene>
    <name evidence="4" type="ORF">ADS79_01270</name>
    <name evidence="3" type="ORF">BRE01_17460</name>
</gene>
<evidence type="ECO:0000259" key="2">
    <source>
        <dbReference type="Pfam" id="PF16244"/>
    </source>
</evidence>
<dbReference type="OrthoDB" id="2471872at2"/>
<dbReference type="Proteomes" id="UP000036834">
    <property type="component" value="Unassembled WGS sequence"/>
</dbReference>
<accession>A0A0K9Z091</accession>
<keyword evidence="1" id="KW-0732">Signal</keyword>
<sequence length="546" mass="60587">MKRNVQNAAMVLSVATILSGLPVAALAASPQALAQSSAATAATESIKLPAATQKMVAALEKLEPGLKALTDRQVESSETYIYLDWLDPKRNGDYAFFTFDLKTGNLVSYEAYLTSWRTAQKATDDTILKKVEQAVVEVWGADKRKTMGNPSLSAYEEEEAGDEMRELLIGSRTVFYPVLLNGLEIDGGNFGIGFSTDLAGHIEEINVREANLKDVKVPDVKTALTPEAVKKQYFNTAAFDLGYVQDGKDGKPGMHYVLRYAPIFDATSGKLVDEWLGTEIADDTKRKEANFKNITLKPQAKSLAVKGEADARKLAASMFGMDMKEDDWYLSQEQDDQSVTYSFSNDDSDSVSLTVDAATGLVTDANHWEQEVESKTVLSKEETLKKAISFIEPYAVSTSSNVQVEIYDPVKSAPLADWMKKIDKEMGVEEEEEPGHIYGFSFNELHKNTPILDRYYWVLVDSKNGKIVQFSTTLPMKDATFPEPKVAVTEPQAVESFVKNLPLKQSYIWPTYYGTKGPELKLIYTIDTSKGWPYVDAVDGTLNWDE</sequence>
<dbReference type="RefSeq" id="WP_049736603.1">
    <property type="nucleotide sequence ID" value="NZ_BJON01000006.1"/>
</dbReference>
<evidence type="ECO:0000313" key="3">
    <source>
        <dbReference type="EMBL" id="GED68044.1"/>
    </source>
</evidence>
<dbReference type="AlphaFoldDB" id="A0A0K9Z091"/>
<reference evidence="5" key="1">
    <citation type="submission" date="2015-07" db="EMBL/GenBank/DDBJ databases">
        <title>Genome sequencing project for genomic taxonomy and phylogenomics of Bacillus-like bacteria.</title>
        <authorList>
            <person name="Liu B."/>
            <person name="Wang J."/>
            <person name="Zhu Y."/>
            <person name="Liu G."/>
            <person name="Chen Q."/>
            <person name="Chen Z."/>
            <person name="Lan J."/>
            <person name="Che J."/>
            <person name="Ge C."/>
            <person name="Shi H."/>
            <person name="Pan Z."/>
            <person name="Liu X."/>
        </authorList>
    </citation>
    <scope>NUCLEOTIDE SEQUENCE [LARGE SCALE GENOMIC DNA]</scope>
    <source>
        <strain evidence="5">DSM 9887</strain>
    </source>
</reference>
<evidence type="ECO:0000256" key="1">
    <source>
        <dbReference type="SAM" id="SignalP"/>
    </source>
</evidence>
<dbReference type="EMBL" id="LGIQ01000002">
    <property type="protein sequence ID" value="KNB74364.1"/>
    <property type="molecule type" value="Genomic_DNA"/>
</dbReference>
<name>A0A0K9Z091_9BACL</name>